<dbReference type="RefSeq" id="WP_197995608.1">
    <property type="nucleotide sequence ID" value="NZ_CP036343.1"/>
</dbReference>
<proteinExistence type="predicted"/>
<dbReference type="PANTHER" id="PTHR39555">
    <property type="entry name" value="FIMBRIAL ASSEMBLY PROTEIN PILO-LIKE PROTEIN-RELATED"/>
    <property type="match status" value="1"/>
</dbReference>
<gene>
    <name evidence="2" type="ORF">Pan161_62540</name>
</gene>
<keyword evidence="3" id="KW-1185">Reference proteome</keyword>
<evidence type="ECO:0000313" key="3">
    <source>
        <dbReference type="Proteomes" id="UP000316855"/>
    </source>
</evidence>
<keyword evidence="1" id="KW-1133">Transmembrane helix</keyword>
<dbReference type="InterPro" id="IPR007445">
    <property type="entry name" value="PilO"/>
</dbReference>
<evidence type="ECO:0000256" key="1">
    <source>
        <dbReference type="SAM" id="Phobius"/>
    </source>
</evidence>
<reference evidence="2 3" key="1">
    <citation type="submission" date="2019-02" db="EMBL/GenBank/DDBJ databases">
        <title>Deep-cultivation of Planctomycetes and their phenomic and genomic characterization uncovers novel biology.</title>
        <authorList>
            <person name="Wiegand S."/>
            <person name="Jogler M."/>
            <person name="Boedeker C."/>
            <person name="Pinto D."/>
            <person name="Vollmers J."/>
            <person name="Rivas-Marin E."/>
            <person name="Kohn T."/>
            <person name="Peeters S.H."/>
            <person name="Heuer A."/>
            <person name="Rast P."/>
            <person name="Oberbeckmann S."/>
            <person name="Bunk B."/>
            <person name="Jeske O."/>
            <person name="Meyerdierks A."/>
            <person name="Storesund J.E."/>
            <person name="Kallscheuer N."/>
            <person name="Luecker S."/>
            <person name="Lage O.M."/>
            <person name="Pohl T."/>
            <person name="Merkel B.J."/>
            <person name="Hornburger P."/>
            <person name="Mueller R.-W."/>
            <person name="Bruemmer F."/>
            <person name="Labrenz M."/>
            <person name="Spormann A.M."/>
            <person name="Op den Camp H."/>
            <person name="Overmann J."/>
            <person name="Amann R."/>
            <person name="Jetten M.S.M."/>
            <person name="Mascher T."/>
            <person name="Medema M.H."/>
            <person name="Devos D.P."/>
            <person name="Kaster A.-K."/>
            <person name="Ovreas L."/>
            <person name="Rohde M."/>
            <person name="Galperin M.Y."/>
            <person name="Jogler C."/>
        </authorList>
    </citation>
    <scope>NUCLEOTIDE SEQUENCE [LARGE SCALE GENOMIC DNA]</scope>
    <source>
        <strain evidence="2 3">Pan161</strain>
    </source>
</reference>
<dbReference type="Pfam" id="PF04350">
    <property type="entry name" value="PilO"/>
    <property type="match status" value="1"/>
</dbReference>
<name>A0A517VNH3_9PLAN</name>
<keyword evidence="1" id="KW-0472">Membrane</keyword>
<sequence>MNDKLRRDSLITIIGLSIVVALFTFVVYLPGLKSKQQLNQEIDEFHEKISAIPTKVKQLEELHQQLNQRIAFIDRLSRRIPVSKDSHQVLQRVALLAKTASLTVSELNPGETEEHATYTRQPFKLSITGQYAGLLQFLNDLDKEERLFTVNQVSVIKQDGDSTGLIKGSVDLSVYALRENQRGYSDFSENRVSKTFISTDKR</sequence>
<dbReference type="GO" id="GO:0043107">
    <property type="term" value="P:type IV pilus-dependent motility"/>
    <property type="evidence" value="ECO:0007669"/>
    <property type="project" value="InterPro"/>
</dbReference>
<dbReference type="InterPro" id="IPR014717">
    <property type="entry name" value="Transl_elong_EF1B/ribsomal_bS6"/>
</dbReference>
<dbReference type="PANTHER" id="PTHR39555:SF1">
    <property type="entry name" value="TYPE IV PILUS INNER MEMBRANE COMPONENT PILO"/>
    <property type="match status" value="1"/>
</dbReference>
<protein>
    <submittedName>
        <fullName evidence="2">Pilus assembly protein, PilO</fullName>
    </submittedName>
</protein>
<dbReference type="AlphaFoldDB" id="A0A517VNH3"/>
<keyword evidence="1" id="KW-0812">Transmembrane</keyword>
<feature type="transmembrane region" description="Helical" evidence="1">
    <location>
        <begin position="9"/>
        <end position="29"/>
    </location>
</feature>
<dbReference type="Proteomes" id="UP000316855">
    <property type="component" value="Chromosome"/>
</dbReference>
<dbReference type="GO" id="GO:0043683">
    <property type="term" value="P:type IV pilus assembly"/>
    <property type="evidence" value="ECO:0007669"/>
    <property type="project" value="InterPro"/>
</dbReference>
<dbReference type="KEGG" id="gax:Pan161_62540"/>
<evidence type="ECO:0000313" key="2">
    <source>
        <dbReference type="EMBL" id="QDT94558.1"/>
    </source>
</evidence>
<dbReference type="EMBL" id="CP036343">
    <property type="protein sequence ID" value="QDT94558.1"/>
    <property type="molecule type" value="Genomic_DNA"/>
</dbReference>
<accession>A0A517VNH3</accession>
<dbReference type="Gene3D" id="3.30.70.60">
    <property type="match status" value="1"/>
</dbReference>
<organism evidence="2 3">
    <name type="scientific">Gimesia algae</name>
    <dbReference type="NCBI Taxonomy" id="2527971"/>
    <lineage>
        <taxon>Bacteria</taxon>
        <taxon>Pseudomonadati</taxon>
        <taxon>Planctomycetota</taxon>
        <taxon>Planctomycetia</taxon>
        <taxon>Planctomycetales</taxon>
        <taxon>Planctomycetaceae</taxon>
        <taxon>Gimesia</taxon>
    </lineage>
</organism>